<keyword evidence="3 6" id="KW-1133">Transmembrane helix</keyword>
<evidence type="ECO:0000313" key="9">
    <source>
        <dbReference type="Proteomes" id="UP000595703"/>
    </source>
</evidence>
<name>A0A7U3UML0_9ACTN</name>
<keyword evidence="4 6" id="KW-0472">Membrane</keyword>
<dbReference type="KEGG" id="arev:RVR_129"/>
<evidence type="ECO:0000259" key="7">
    <source>
        <dbReference type="Pfam" id="PF12698"/>
    </source>
</evidence>
<feature type="transmembrane region" description="Helical" evidence="6">
    <location>
        <begin position="240"/>
        <end position="259"/>
    </location>
</feature>
<evidence type="ECO:0000256" key="3">
    <source>
        <dbReference type="ARBA" id="ARBA00022989"/>
    </source>
</evidence>
<dbReference type="Proteomes" id="UP000595703">
    <property type="component" value="Chromosome"/>
</dbReference>
<evidence type="ECO:0000256" key="4">
    <source>
        <dbReference type="ARBA" id="ARBA00023136"/>
    </source>
</evidence>
<dbReference type="Pfam" id="PF12698">
    <property type="entry name" value="ABC2_membrane_3"/>
    <property type="match status" value="1"/>
</dbReference>
<feature type="transmembrane region" description="Helical" evidence="6">
    <location>
        <begin position="163"/>
        <end position="183"/>
    </location>
</feature>
<gene>
    <name evidence="8" type="ORF">RVR_129</name>
</gene>
<dbReference type="InterPro" id="IPR013525">
    <property type="entry name" value="ABC2_TM"/>
</dbReference>
<feature type="transmembrane region" description="Helical" evidence="6">
    <location>
        <begin position="190"/>
        <end position="209"/>
    </location>
</feature>
<protein>
    <submittedName>
        <fullName evidence="8">Putative integral membrane protein</fullName>
    </submittedName>
</protein>
<evidence type="ECO:0000256" key="1">
    <source>
        <dbReference type="ARBA" id="ARBA00004141"/>
    </source>
</evidence>
<comment type="subcellular location">
    <subcellularLocation>
        <location evidence="1">Membrane</location>
        <topology evidence="1">Multi-pass membrane protein</topology>
    </subcellularLocation>
</comment>
<feature type="domain" description="ABC-2 type transporter transmembrane" evidence="7">
    <location>
        <begin position="75"/>
        <end position="255"/>
    </location>
</feature>
<reference evidence="8 9" key="4">
    <citation type="journal article" date="2020" name="Sci. Rep.">
        <title>beta-carboline chemical signals induce reveromycin production through a LuxR family regulator in Streptomyces sp. SN-593.</title>
        <authorList>
            <person name="Panthee S."/>
            <person name="Kito N."/>
            <person name="Hayashi T."/>
            <person name="Shimizu T."/>
            <person name="Ishikawa J."/>
            <person name="Hamamoto H."/>
            <person name="Osada H."/>
            <person name="Takahashi S."/>
        </authorList>
    </citation>
    <scope>NUCLEOTIDE SEQUENCE [LARGE SCALE GENOMIC DNA]</scope>
    <source>
        <strain evidence="8 9">SN-593</strain>
    </source>
</reference>
<dbReference type="InterPro" id="IPR052902">
    <property type="entry name" value="ABC-2_transporter"/>
</dbReference>
<proteinExistence type="predicted"/>
<keyword evidence="9" id="KW-1185">Reference proteome</keyword>
<reference evidence="8 9" key="3">
    <citation type="journal article" date="2011" name="Nat. Chem. Biol.">
        <title>Reveromycin A biosynthesis uses RevG and RevJ for stereospecific spiroacetal formation.</title>
        <authorList>
            <person name="Takahashi S."/>
            <person name="Toyoda A."/>
            <person name="Sekiyama Y."/>
            <person name="Takagi H."/>
            <person name="Nogawa T."/>
            <person name="Uramoto M."/>
            <person name="Suzuki R."/>
            <person name="Koshino H."/>
            <person name="Kumano T."/>
            <person name="Panthee S."/>
            <person name="Dairi T."/>
            <person name="Ishikawa J."/>
            <person name="Ikeda H."/>
            <person name="Sakaki Y."/>
            <person name="Osada H."/>
        </authorList>
    </citation>
    <scope>NUCLEOTIDE SEQUENCE [LARGE SCALE GENOMIC DNA]</scope>
    <source>
        <strain evidence="8 9">SN-593</strain>
    </source>
</reference>
<dbReference type="EMBL" id="AP018365">
    <property type="protein sequence ID" value="BBA95313.1"/>
    <property type="molecule type" value="Genomic_DNA"/>
</dbReference>
<dbReference type="PANTHER" id="PTHR43027">
    <property type="entry name" value="DOXORUBICIN RESISTANCE ABC TRANSPORTER PERMEASE PROTEIN DRRC-RELATED"/>
    <property type="match status" value="1"/>
</dbReference>
<feature type="transmembrane region" description="Helical" evidence="6">
    <location>
        <begin position="45"/>
        <end position="65"/>
    </location>
</feature>
<dbReference type="PANTHER" id="PTHR43027:SF2">
    <property type="entry name" value="TRANSPORT PERMEASE PROTEIN"/>
    <property type="match status" value="1"/>
</dbReference>
<accession>A0A7U3UML0</accession>
<evidence type="ECO:0000313" key="8">
    <source>
        <dbReference type="EMBL" id="BBA95313.1"/>
    </source>
</evidence>
<organism evidence="8 9">
    <name type="scientific">Actinacidiphila reveromycinica</name>
    <dbReference type="NCBI Taxonomy" id="659352"/>
    <lineage>
        <taxon>Bacteria</taxon>
        <taxon>Bacillati</taxon>
        <taxon>Actinomycetota</taxon>
        <taxon>Actinomycetes</taxon>
        <taxon>Kitasatosporales</taxon>
        <taxon>Streptomycetaceae</taxon>
        <taxon>Actinacidiphila</taxon>
    </lineage>
</organism>
<evidence type="ECO:0000256" key="5">
    <source>
        <dbReference type="SAM" id="MobiDB-lite"/>
    </source>
</evidence>
<feature type="region of interest" description="Disordered" evidence="5">
    <location>
        <begin position="1"/>
        <end position="22"/>
    </location>
</feature>
<dbReference type="GO" id="GO:0016020">
    <property type="term" value="C:membrane"/>
    <property type="evidence" value="ECO:0007669"/>
    <property type="project" value="UniProtKB-SubCell"/>
</dbReference>
<feature type="transmembrane region" description="Helical" evidence="6">
    <location>
        <begin position="85"/>
        <end position="105"/>
    </location>
</feature>
<sequence>MSATAPATPSAPAAPAAASAPRTTRRGLRALTVTQGRLLLREPAAVFWLLLPLGMVVLFGNIPAFTKDTAALGGRSVIDVYVPTIAGMVPLFLGCVMLPTIMATLREKGVLRRMSVSPVPVAGMLAALLAVVAVLIVAGVVLVVAVGRLAFHVTPPSDPGTVAAAFVLGSTAVLALGLVVAALAPTASAATGCGVPVMVVNFFFSGLYFPVAEMPPTLRGAGAYVPFGAVTAAWSGDGALWQHLLVLAGYTVLGSLVAVRSFRWE</sequence>
<evidence type="ECO:0000256" key="6">
    <source>
        <dbReference type="SAM" id="Phobius"/>
    </source>
</evidence>
<dbReference type="GO" id="GO:0140359">
    <property type="term" value="F:ABC-type transporter activity"/>
    <property type="evidence" value="ECO:0007669"/>
    <property type="project" value="InterPro"/>
</dbReference>
<reference evidence="8 9" key="1">
    <citation type="journal article" date="2010" name="J. Bacteriol.">
        <title>Biochemical characterization of a novel indole prenyltransferase from Streptomyces sp. SN-593.</title>
        <authorList>
            <person name="Takahashi S."/>
            <person name="Takagi H."/>
            <person name="Toyoda A."/>
            <person name="Uramoto M."/>
            <person name="Nogawa T."/>
            <person name="Ueki M."/>
            <person name="Sakaki Y."/>
            <person name="Osada H."/>
        </authorList>
    </citation>
    <scope>NUCLEOTIDE SEQUENCE [LARGE SCALE GENOMIC DNA]</scope>
    <source>
        <strain evidence="8 9">SN-593</strain>
    </source>
</reference>
<keyword evidence="2 6" id="KW-0812">Transmembrane</keyword>
<dbReference type="AlphaFoldDB" id="A0A7U3UML0"/>
<evidence type="ECO:0000256" key="2">
    <source>
        <dbReference type="ARBA" id="ARBA00022692"/>
    </source>
</evidence>
<reference evidence="8 9" key="2">
    <citation type="journal article" date="2011" name="J. Antibiot.">
        <title>Furaquinocins I and J: novel polyketide isoprenoid hybrid compounds from Streptomyces reveromyceticus SN-593.</title>
        <authorList>
            <person name="Panthee S."/>
            <person name="Takahashi S."/>
            <person name="Takagi H."/>
            <person name="Nogawa T."/>
            <person name="Oowada E."/>
            <person name="Uramoto M."/>
            <person name="Osada H."/>
        </authorList>
    </citation>
    <scope>NUCLEOTIDE SEQUENCE [LARGE SCALE GENOMIC DNA]</scope>
    <source>
        <strain evidence="8 9">SN-593</strain>
    </source>
</reference>
<feature type="transmembrane region" description="Helical" evidence="6">
    <location>
        <begin position="125"/>
        <end position="151"/>
    </location>
</feature>
<dbReference type="RefSeq" id="WP_202231867.1">
    <property type="nucleotide sequence ID" value="NZ_AP018365.1"/>
</dbReference>